<feature type="transmembrane region" description="Helical" evidence="6">
    <location>
        <begin position="78"/>
        <end position="99"/>
    </location>
</feature>
<proteinExistence type="inferred from homology"/>
<dbReference type="EMBL" id="BMAT01000228">
    <property type="protein sequence ID" value="GFR62131.1"/>
    <property type="molecule type" value="Genomic_DNA"/>
</dbReference>
<dbReference type="Gene3D" id="1.10.287.70">
    <property type="match status" value="1"/>
</dbReference>
<evidence type="ECO:0000256" key="4">
    <source>
        <dbReference type="ARBA" id="ARBA00022989"/>
    </source>
</evidence>
<evidence type="ECO:0000313" key="8">
    <source>
        <dbReference type="EMBL" id="GFR62131.1"/>
    </source>
</evidence>
<keyword evidence="9" id="KW-1185">Reference proteome</keyword>
<dbReference type="AlphaFoldDB" id="A0AAV4EN08"/>
<dbReference type="PANTHER" id="PTHR10877">
    <property type="entry name" value="POLYCYSTIN FAMILY MEMBER"/>
    <property type="match status" value="1"/>
</dbReference>
<dbReference type="Proteomes" id="UP000762676">
    <property type="component" value="Unassembled WGS sequence"/>
</dbReference>
<dbReference type="GO" id="GO:0016020">
    <property type="term" value="C:membrane"/>
    <property type="evidence" value="ECO:0007669"/>
    <property type="project" value="UniProtKB-SubCell"/>
</dbReference>
<keyword evidence="3 6" id="KW-0812">Transmembrane</keyword>
<reference evidence="8 9" key="1">
    <citation type="journal article" date="2021" name="Elife">
        <title>Chloroplast acquisition without the gene transfer in kleptoplastic sea slugs, Plakobranchus ocellatus.</title>
        <authorList>
            <person name="Maeda T."/>
            <person name="Takahashi S."/>
            <person name="Yoshida T."/>
            <person name="Shimamura S."/>
            <person name="Takaki Y."/>
            <person name="Nagai Y."/>
            <person name="Toyoda A."/>
            <person name="Suzuki Y."/>
            <person name="Arimoto A."/>
            <person name="Ishii H."/>
            <person name="Satoh N."/>
            <person name="Nishiyama T."/>
            <person name="Hasebe M."/>
            <person name="Maruyama T."/>
            <person name="Minagawa J."/>
            <person name="Obokata J."/>
            <person name="Shigenobu S."/>
        </authorList>
    </citation>
    <scope>NUCLEOTIDE SEQUENCE [LARGE SCALE GENOMIC DNA]</scope>
</reference>
<evidence type="ECO:0000256" key="5">
    <source>
        <dbReference type="ARBA" id="ARBA00023136"/>
    </source>
</evidence>
<feature type="domain" description="Polycystin cation channel PKD1/PKD2" evidence="7">
    <location>
        <begin position="24"/>
        <end position="167"/>
    </location>
</feature>
<accession>A0AAV4EN08</accession>
<dbReference type="GO" id="GO:0050982">
    <property type="term" value="P:detection of mechanical stimulus"/>
    <property type="evidence" value="ECO:0007669"/>
    <property type="project" value="TreeGrafter"/>
</dbReference>
<organism evidence="8 9">
    <name type="scientific">Elysia marginata</name>
    <dbReference type="NCBI Taxonomy" id="1093978"/>
    <lineage>
        <taxon>Eukaryota</taxon>
        <taxon>Metazoa</taxon>
        <taxon>Spiralia</taxon>
        <taxon>Lophotrochozoa</taxon>
        <taxon>Mollusca</taxon>
        <taxon>Gastropoda</taxon>
        <taxon>Heterobranchia</taxon>
        <taxon>Euthyneura</taxon>
        <taxon>Panpulmonata</taxon>
        <taxon>Sacoglossa</taxon>
        <taxon>Placobranchoidea</taxon>
        <taxon>Plakobranchidae</taxon>
        <taxon>Elysia</taxon>
    </lineage>
</organism>
<evidence type="ECO:0000259" key="7">
    <source>
        <dbReference type="Pfam" id="PF08016"/>
    </source>
</evidence>
<comment type="similarity">
    <text evidence="2">Belongs to the polycystin family.</text>
</comment>
<sequence length="227" mass="26584">MSVCLCCDKCKNLEDQLHYGYLSRKEPAFVDFFQTANLDLVCKSAGGFLIFTCIFQIFDMLSKIRRLLIFIRLLKSALYLFLMPLVTGLAFAFLANMLFGKTIENFSNLSISFLVINQYFIKPQAIYETLTAVHPYLGPYYVFALGFTINFFVVTFFISFLNEAYSSIINQIRIQKYKTQEKTKLEYVYEFLGIQSTINWDREEELKFLERDNEKDLIKNIKQLLAH</sequence>
<keyword evidence="4 6" id="KW-1133">Transmembrane helix</keyword>
<keyword evidence="5 6" id="KW-0472">Membrane</keyword>
<name>A0AAV4EN08_9GAST</name>
<dbReference type="Pfam" id="PF08016">
    <property type="entry name" value="PKD_channel"/>
    <property type="match status" value="1"/>
</dbReference>
<feature type="transmembrane region" description="Helical" evidence="6">
    <location>
        <begin position="140"/>
        <end position="161"/>
    </location>
</feature>
<comment type="subcellular location">
    <subcellularLocation>
        <location evidence="1">Membrane</location>
        <topology evidence="1">Multi-pass membrane protein</topology>
    </subcellularLocation>
</comment>
<evidence type="ECO:0000256" key="6">
    <source>
        <dbReference type="SAM" id="Phobius"/>
    </source>
</evidence>
<dbReference type="PANTHER" id="PTHR10877:SF194">
    <property type="entry name" value="LOCATION OF VULVA DEFECTIVE 1"/>
    <property type="match status" value="1"/>
</dbReference>
<protein>
    <submittedName>
        <fullName evidence="8">Polycystin-2</fullName>
    </submittedName>
</protein>
<evidence type="ECO:0000256" key="1">
    <source>
        <dbReference type="ARBA" id="ARBA00004141"/>
    </source>
</evidence>
<comment type="caution">
    <text evidence="8">The sequence shown here is derived from an EMBL/GenBank/DDBJ whole genome shotgun (WGS) entry which is preliminary data.</text>
</comment>
<feature type="transmembrane region" description="Helical" evidence="6">
    <location>
        <begin position="38"/>
        <end position="58"/>
    </location>
</feature>
<dbReference type="InterPro" id="IPR051223">
    <property type="entry name" value="Polycystin"/>
</dbReference>
<dbReference type="InterPro" id="IPR013122">
    <property type="entry name" value="PKD1_2_channel"/>
</dbReference>
<evidence type="ECO:0000313" key="9">
    <source>
        <dbReference type="Proteomes" id="UP000762676"/>
    </source>
</evidence>
<evidence type="ECO:0000256" key="2">
    <source>
        <dbReference type="ARBA" id="ARBA00007200"/>
    </source>
</evidence>
<dbReference type="GO" id="GO:0005262">
    <property type="term" value="F:calcium channel activity"/>
    <property type="evidence" value="ECO:0007669"/>
    <property type="project" value="TreeGrafter"/>
</dbReference>
<evidence type="ECO:0000256" key="3">
    <source>
        <dbReference type="ARBA" id="ARBA00022692"/>
    </source>
</evidence>
<gene>
    <name evidence="8" type="ORF">ElyMa_000122900</name>
</gene>